<accession>A0A5B8UQA5</accession>
<dbReference type="EMBL" id="CP042436">
    <property type="protein sequence ID" value="QEC61293.1"/>
    <property type="molecule type" value="Genomic_DNA"/>
</dbReference>
<protein>
    <submittedName>
        <fullName evidence="1">DUF1572 domain-containing protein</fullName>
    </submittedName>
</protein>
<sequence>MLQEILKKLIKRDLEKLKTEIEAYQSEGNIWVVEDGIANSAGNLCLHLVGNLNHFIGAVLGNTGYVRQRDLEFSLKDIPRARLIQQIEDTIVVTEEVMNKITDEQLAAEFPVVVFSKGDTTAYFLSHLATHLSYHLGQVNYHRRLLDK</sequence>
<dbReference type="Gene3D" id="1.20.120.450">
    <property type="entry name" value="dinb family like domain"/>
    <property type="match status" value="1"/>
</dbReference>
<dbReference type="InterPro" id="IPR034660">
    <property type="entry name" value="DinB/YfiT-like"/>
</dbReference>
<proteinExistence type="predicted"/>
<dbReference type="KEGG" id="mgin:FRZ54_01415"/>
<organism evidence="1 2">
    <name type="scientific">Mucilaginibacter ginsenosidivorans</name>
    <dbReference type="NCBI Taxonomy" id="398053"/>
    <lineage>
        <taxon>Bacteria</taxon>
        <taxon>Pseudomonadati</taxon>
        <taxon>Bacteroidota</taxon>
        <taxon>Sphingobacteriia</taxon>
        <taxon>Sphingobacteriales</taxon>
        <taxon>Sphingobacteriaceae</taxon>
        <taxon>Mucilaginibacter</taxon>
    </lineage>
</organism>
<dbReference type="AlphaFoldDB" id="A0A5B8UQA5"/>
<dbReference type="SUPFAM" id="SSF109854">
    <property type="entry name" value="DinB/YfiT-like putative metalloenzymes"/>
    <property type="match status" value="1"/>
</dbReference>
<name>A0A5B8UQA5_9SPHI</name>
<dbReference type="OrthoDB" id="893570at2"/>
<reference evidence="1 2" key="1">
    <citation type="journal article" date="2017" name="Curr. Microbiol.">
        <title>Mucilaginibacter ginsenosidivorans sp. nov., Isolated from Soil of Ginseng Field.</title>
        <authorList>
            <person name="Kim M.M."/>
            <person name="Siddiqi M.Z."/>
            <person name="Im W.T."/>
        </authorList>
    </citation>
    <scope>NUCLEOTIDE SEQUENCE [LARGE SCALE GENOMIC DNA]</scope>
    <source>
        <strain evidence="1 2">Gsoil 3017</strain>
    </source>
</reference>
<dbReference type="InterPro" id="IPR011466">
    <property type="entry name" value="DUF1572"/>
</dbReference>
<dbReference type="RefSeq" id="WP_147029871.1">
    <property type="nucleotide sequence ID" value="NZ_CP042436.1"/>
</dbReference>
<gene>
    <name evidence="1" type="ORF">FRZ54_01415</name>
</gene>
<dbReference type="Proteomes" id="UP000321479">
    <property type="component" value="Chromosome"/>
</dbReference>
<dbReference type="Pfam" id="PF07609">
    <property type="entry name" value="DUF1572"/>
    <property type="match status" value="1"/>
</dbReference>
<keyword evidence="2" id="KW-1185">Reference proteome</keyword>
<evidence type="ECO:0000313" key="2">
    <source>
        <dbReference type="Proteomes" id="UP000321479"/>
    </source>
</evidence>
<evidence type="ECO:0000313" key="1">
    <source>
        <dbReference type="EMBL" id="QEC61293.1"/>
    </source>
</evidence>